<dbReference type="VEuPathDB" id="FungiDB:YALI0_D22550g"/>
<dbReference type="Proteomes" id="UP000182444">
    <property type="component" value="Chromosome 1D"/>
</dbReference>
<dbReference type="PROSITE" id="PS50181">
    <property type="entry name" value="FBOX"/>
    <property type="match status" value="1"/>
</dbReference>
<protein>
    <recommendedName>
        <fullName evidence="1">F-box domain-containing protein</fullName>
    </recommendedName>
</protein>
<reference evidence="2 3" key="1">
    <citation type="journal article" date="2016" name="PLoS ONE">
        <title>Sequence Assembly of Yarrowia lipolytica Strain W29/CLIB89 Shows Transposable Element Diversity.</title>
        <authorList>
            <person name="Magnan C."/>
            <person name="Yu J."/>
            <person name="Chang I."/>
            <person name="Jahn E."/>
            <person name="Kanomata Y."/>
            <person name="Wu J."/>
            <person name="Zeller M."/>
            <person name="Oakes M."/>
            <person name="Baldi P."/>
            <person name="Sandmeyer S."/>
        </authorList>
    </citation>
    <scope>NUCLEOTIDE SEQUENCE [LARGE SCALE GENOMIC DNA]</scope>
    <source>
        <strain evidence="3">CLIB89(W29)</strain>
    </source>
</reference>
<dbReference type="EMBL" id="CP017556">
    <property type="protein sequence ID" value="AOW04469.1"/>
    <property type="molecule type" value="Genomic_DNA"/>
</dbReference>
<proteinExistence type="predicted"/>
<evidence type="ECO:0000313" key="3">
    <source>
        <dbReference type="Proteomes" id="UP000182444"/>
    </source>
</evidence>
<sequence length="477" mass="55004">MTFRWLLWPTDMPTLDSTVQSPSSRYKTETPVAYENEPTRLDTLDMLLNLPAEQLSTVFSFCDPRSLVALSLVSPYLRAAVQSNAMLYKAAFEEVFFAQTKERSAEYKPTIEQQLTFVASLGDKVDVEAAIEELRAENDLESILPPFSDHYEVHSNALLAPETQLDNSLCNFTNPATLDGDTITWLVTEENWITVYALSLRDGILRVKGRRSLDQKTEAGGTAVNNTERQVQMVRSLLGVQSMTSDTEIYQEELWLKKVNATVLNDAEACDSGSRHAISWIMLPIGYSLPPIGVQRLQIQVNSRYSYCRLDSETHSAWFLLDWERAKSFLLFQTKLMSDQIALHVCQYTGCVFFTSRSSLRVVKLFPRVSNRQVAWYHVAQTNNLPKSYLSDKYGVVVKEGSERTYLKHKGSILLVGRHEGKTQCWKYSRPFLTKLDQFVRRHFVSWKNQCEDCQEWKRWKRDLSGYFYPIKKRRRD</sequence>
<accession>A0A1D8NFQ1</accession>
<dbReference type="InterPro" id="IPR036047">
    <property type="entry name" value="F-box-like_dom_sf"/>
</dbReference>
<dbReference type="SUPFAM" id="SSF81383">
    <property type="entry name" value="F-box domain"/>
    <property type="match status" value="1"/>
</dbReference>
<dbReference type="Pfam" id="PF12937">
    <property type="entry name" value="F-box-like"/>
    <property type="match status" value="1"/>
</dbReference>
<evidence type="ECO:0000313" key="2">
    <source>
        <dbReference type="EMBL" id="AOW04469.1"/>
    </source>
</evidence>
<feature type="domain" description="F-box" evidence="1">
    <location>
        <begin position="44"/>
        <end position="91"/>
    </location>
</feature>
<name>A0A1D8NFQ1_YARLL</name>
<dbReference type="RefSeq" id="XP_068138918.1">
    <property type="nucleotide sequence ID" value="XM_068282817.1"/>
</dbReference>
<dbReference type="InterPro" id="IPR001810">
    <property type="entry name" value="F-box_dom"/>
</dbReference>
<dbReference type="AlphaFoldDB" id="A0A1D8NFQ1"/>
<evidence type="ECO:0000259" key="1">
    <source>
        <dbReference type="PROSITE" id="PS50181"/>
    </source>
</evidence>
<organism evidence="2 3">
    <name type="scientific">Yarrowia lipolytica</name>
    <name type="common">Candida lipolytica</name>
    <dbReference type="NCBI Taxonomy" id="4952"/>
    <lineage>
        <taxon>Eukaryota</taxon>
        <taxon>Fungi</taxon>
        <taxon>Dikarya</taxon>
        <taxon>Ascomycota</taxon>
        <taxon>Saccharomycotina</taxon>
        <taxon>Dipodascomycetes</taxon>
        <taxon>Dipodascales</taxon>
        <taxon>Dipodascales incertae sedis</taxon>
        <taxon>Yarrowia</taxon>
    </lineage>
</organism>
<dbReference type="CDD" id="cd09917">
    <property type="entry name" value="F-box_SF"/>
    <property type="match status" value="1"/>
</dbReference>
<dbReference type="Gene3D" id="1.20.1280.50">
    <property type="match status" value="1"/>
</dbReference>
<gene>
    <name evidence="2" type="ORF">YALI1_D28726g</name>
</gene>
<dbReference type="GeneID" id="94583429"/>
<dbReference type="VEuPathDB" id="FungiDB:YALI1_D28726g"/>